<gene>
    <name evidence="11" type="ORF">VFPPC_11182</name>
</gene>
<keyword evidence="9" id="KW-1015">Disulfide bond</keyword>
<keyword evidence="5" id="KW-0732">Signal</keyword>
<evidence type="ECO:0000256" key="6">
    <source>
        <dbReference type="ARBA" id="ARBA00022801"/>
    </source>
</evidence>
<feature type="domain" description="Peptidase M43 pregnancy-associated plasma-A" evidence="10">
    <location>
        <begin position="190"/>
        <end position="280"/>
    </location>
</feature>
<dbReference type="GO" id="GO:0006508">
    <property type="term" value="P:proteolysis"/>
    <property type="evidence" value="ECO:0007669"/>
    <property type="project" value="UniProtKB-KW"/>
</dbReference>
<dbReference type="GO" id="GO:0046872">
    <property type="term" value="F:metal ion binding"/>
    <property type="evidence" value="ECO:0007669"/>
    <property type="project" value="UniProtKB-KW"/>
</dbReference>
<keyword evidence="4" id="KW-0479">Metal-binding</keyword>
<evidence type="ECO:0000256" key="7">
    <source>
        <dbReference type="ARBA" id="ARBA00022833"/>
    </source>
</evidence>
<accession>A0A179FBC3</accession>
<evidence type="ECO:0000256" key="2">
    <source>
        <dbReference type="ARBA" id="ARBA00008721"/>
    </source>
</evidence>
<evidence type="ECO:0000313" key="12">
    <source>
        <dbReference type="Proteomes" id="UP000078397"/>
    </source>
</evidence>
<keyword evidence="12" id="KW-1185">Reference proteome</keyword>
<evidence type="ECO:0000256" key="3">
    <source>
        <dbReference type="ARBA" id="ARBA00022670"/>
    </source>
</evidence>
<dbReference type="EMBL" id="LSBJ02000006">
    <property type="protein sequence ID" value="OAQ62764.1"/>
    <property type="molecule type" value="Genomic_DNA"/>
</dbReference>
<protein>
    <submittedName>
        <fullName evidence="11">Cellulose-binding domain, fungal</fullName>
    </submittedName>
</protein>
<dbReference type="PANTHER" id="PTHR47466">
    <property type="match status" value="1"/>
</dbReference>
<evidence type="ECO:0000256" key="4">
    <source>
        <dbReference type="ARBA" id="ARBA00022723"/>
    </source>
</evidence>
<dbReference type="KEGG" id="pchm:VFPPC_11182"/>
<evidence type="ECO:0000256" key="1">
    <source>
        <dbReference type="ARBA" id="ARBA00003174"/>
    </source>
</evidence>
<organism evidence="11 12">
    <name type="scientific">Pochonia chlamydosporia 170</name>
    <dbReference type="NCBI Taxonomy" id="1380566"/>
    <lineage>
        <taxon>Eukaryota</taxon>
        <taxon>Fungi</taxon>
        <taxon>Dikarya</taxon>
        <taxon>Ascomycota</taxon>
        <taxon>Pezizomycotina</taxon>
        <taxon>Sordariomycetes</taxon>
        <taxon>Hypocreomycetidae</taxon>
        <taxon>Hypocreales</taxon>
        <taxon>Clavicipitaceae</taxon>
        <taxon>Pochonia</taxon>
    </lineage>
</organism>
<comment type="similarity">
    <text evidence="2">Belongs to the peptidase M43B family.</text>
</comment>
<keyword evidence="8" id="KW-0482">Metalloprotease</keyword>
<dbReference type="GO" id="GO:0008237">
    <property type="term" value="F:metallopeptidase activity"/>
    <property type="evidence" value="ECO:0007669"/>
    <property type="project" value="UniProtKB-KW"/>
</dbReference>
<evidence type="ECO:0000259" key="10">
    <source>
        <dbReference type="Pfam" id="PF05572"/>
    </source>
</evidence>
<sequence>MYIYPALSAILMANAIKGSVILPRQQAGSCGQKPASQEFIDFAKSLHSPNSSLTNRQEQGGYNFNVYANVVFSEENSRGGFVSEENVKKNIDTMNRHYSRSGISFTLVGTKYTNQRTWAQGQDDGGMKRQLRQGSYADLNLYYIASIPDGASGFCTFPMPGRGRRIGGDALARDGCVMLARTVPGVEGWTKQDMVTTHEVGHWLGLRHTFEGCGVGDGIEDTFPQERPTGQCTNRGKGGNSQPTVQACGALQYSNELNFMDYSPCSVEFTLGQEQRMREIAQSRLEIAGGQAGGPLRVLSRHQTQIKLPAGTLLLSWPQIKLPAGALLNPMSGVNAVEEVGPAQLVVLRVLSVINKTTGIRSADPQCKDLVDVAAFYHK</sequence>
<reference evidence="11 12" key="1">
    <citation type="journal article" date="2016" name="PLoS Pathog.">
        <title>Biosynthesis of antibiotic leucinostatins in bio-control fungus Purpureocillium lilacinum and their inhibition on phytophthora revealed by genome mining.</title>
        <authorList>
            <person name="Wang G."/>
            <person name="Liu Z."/>
            <person name="Lin R."/>
            <person name="Li E."/>
            <person name="Mao Z."/>
            <person name="Ling J."/>
            <person name="Yang Y."/>
            <person name="Yin W.B."/>
            <person name="Xie B."/>
        </authorList>
    </citation>
    <scope>NUCLEOTIDE SEQUENCE [LARGE SCALE GENOMIC DNA]</scope>
    <source>
        <strain evidence="11">170</strain>
    </source>
</reference>
<evidence type="ECO:0000256" key="5">
    <source>
        <dbReference type="ARBA" id="ARBA00022729"/>
    </source>
</evidence>
<evidence type="ECO:0000256" key="9">
    <source>
        <dbReference type="ARBA" id="ARBA00023157"/>
    </source>
</evidence>
<dbReference type="Pfam" id="PF05572">
    <property type="entry name" value="Peptidase_M43"/>
    <property type="match status" value="1"/>
</dbReference>
<name>A0A179FBC3_METCM</name>
<keyword evidence="3" id="KW-0645">Protease</keyword>
<comment type="function">
    <text evidence="1">Secreted metalloproteinase that allows assimilation of proteinaceous substrates.</text>
</comment>
<proteinExistence type="inferred from homology"/>
<keyword evidence="7" id="KW-0862">Zinc</keyword>
<dbReference type="Proteomes" id="UP000078397">
    <property type="component" value="Unassembled WGS sequence"/>
</dbReference>
<dbReference type="OrthoDB" id="536211at2759"/>
<dbReference type="PANTHER" id="PTHR47466:SF1">
    <property type="entry name" value="METALLOPROTEASE MEP1 (AFU_ORTHOLOGUE AFUA_1G07730)-RELATED"/>
    <property type="match status" value="1"/>
</dbReference>
<dbReference type="SUPFAM" id="SSF55486">
    <property type="entry name" value="Metalloproteases ('zincins'), catalytic domain"/>
    <property type="match status" value="1"/>
</dbReference>
<dbReference type="InterPro" id="IPR024079">
    <property type="entry name" value="MetalloPept_cat_dom_sf"/>
</dbReference>
<dbReference type="GeneID" id="28853433"/>
<dbReference type="Gene3D" id="3.40.390.10">
    <property type="entry name" value="Collagenase (Catalytic Domain)"/>
    <property type="match status" value="1"/>
</dbReference>
<dbReference type="STRING" id="1380566.A0A179FBC3"/>
<keyword evidence="6" id="KW-0378">Hydrolase</keyword>
<dbReference type="AlphaFoldDB" id="A0A179FBC3"/>
<evidence type="ECO:0000256" key="8">
    <source>
        <dbReference type="ARBA" id="ARBA00023049"/>
    </source>
</evidence>
<dbReference type="RefSeq" id="XP_018140344.1">
    <property type="nucleotide sequence ID" value="XM_018289439.1"/>
</dbReference>
<dbReference type="InterPro" id="IPR008754">
    <property type="entry name" value="Peptidase_M43"/>
</dbReference>
<comment type="caution">
    <text evidence="11">The sequence shown here is derived from an EMBL/GenBank/DDBJ whole genome shotgun (WGS) entry which is preliminary data.</text>
</comment>
<evidence type="ECO:0000313" key="11">
    <source>
        <dbReference type="EMBL" id="OAQ62764.1"/>
    </source>
</evidence>